<protein>
    <submittedName>
        <fullName evidence="8">Uncharacterized protein</fullName>
    </submittedName>
</protein>
<keyword evidence="9" id="KW-1185">Reference proteome</keyword>
<evidence type="ECO:0000256" key="1">
    <source>
        <dbReference type="ARBA" id="ARBA00004141"/>
    </source>
</evidence>
<feature type="transmembrane region" description="Helical" evidence="5">
    <location>
        <begin position="6"/>
        <end position="23"/>
    </location>
</feature>
<proteinExistence type="predicted"/>
<dbReference type="InterPro" id="IPR012340">
    <property type="entry name" value="NA-bd_OB-fold"/>
</dbReference>
<evidence type="ECO:0000256" key="3">
    <source>
        <dbReference type="ARBA" id="ARBA00022989"/>
    </source>
</evidence>
<evidence type="ECO:0000259" key="7">
    <source>
        <dbReference type="Pfam" id="PF24961"/>
    </source>
</evidence>
<dbReference type="STRING" id="1833852.B0537_12945"/>
<evidence type="ECO:0000256" key="5">
    <source>
        <dbReference type="SAM" id="Phobius"/>
    </source>
</evidence>
<evidence type="ECO:0000313" key="8">
    <source>
        <dbReference type="EMBL" id="AQS60614.1"/>
    </source>
</evidence>
<dbReference type="EMBL" id="CP019698">
    <property type="protein sequence ID" value="AQS60614.1"/>
    <property type="molecule type" value="Genomic_DNA"/>
</dbReference>
<evidence type="ECO:0000259" key="6">
    <source>
        <dbReference type="Pfam" id="PF01957"/>
    </source>
</evidence>
<dbReference type="Gene3D" id="2.40.50.140">
    <property type="entry name" value="Nucleic acid-binding proteins"/>
    <property type="match status" value="1"/>
</dbReference>
<dbReference type="Pfam" id="PF24961">
    <property type="entry name" value="NfeD_membrane"/>
    <property type="match status" value="1"/>
</dbReference>
<feature type="domain" description="NfeD integral membrane" evidence="7">
    <location>
        <begin position="2"/>
        <end position="73"/>
    </location>
</feature>
<dbReference type="SUPFAM" id="SSF141322">
    <property type="entry name" value="NfeD domain-like"/>
    <property type="match status" value="1"/>
</dbReference>
<dbReference type="AlphaFoldDB" id="A0A1S6J0Q5"/>
<organism evidence="8 9">
    <name type="scientific">Desulforamulus ferrireducens</name>
    <dbReference type="NCBI Taxonomy" id="1833852"/>
    <lineage>
        <taxon>Bacteria</taxon>
        <taxon>Bacillati</taxon>
        <taxon>Bacillota</taxon>
        <taxon>Clostridia</taxon>
        <taxon>Eubacteriales</taxon>
        <taxon>Peptococcaceae</taxon>
        <taxon>Desulforamulus</taxon>
    </lineage>
</organism>
<dbReference type="InterPro" id="IPR056739">
    <property type="entry name" value="NfeD_membrane"/>
</dbReference>
<evidence type="ECO:0000256" key="4">
    <source>
        <dbReference type="ARBA" id="ARBA00023136"/>
    </source>
</evidence>
<evidence type="ECO:0000256" key="2">
    <source>
        <dbReference type="ARBA" id="ARBA00022692"/>
    </source>
</evidence>
<comment type="subcellular location">
    <subcellularLocation>
        <location evidence="1">Membrane</location>
        <topology evidence="1">Multi-pass membrane protein</topology>
    </subcellularLocation>
</comment>
<dbReference type="PANTHER" id="PTHR33507:SF3">
    <property type="entry name" value="INNER MEMBRANE PROTEIN YBBJ"/>
    <property type="match status" value="1"/>
</dbReference>
<dbReference type="KEGG" id="dfg:B0537_12945"/>
<feature type="transmembrane region" description="Helical" evidence="5">
    <location>
        <begin position="30"/>
        <end position="50"/>
    </location>
</feature>
<sequence length="164" mass="17350">MSGWLATLAFVLGIAALILEIFIAPGFGFAGVVGVILLGWGVLLLSVDIFHATQALTAALVITLVLLVGGFWLATKLNFWRKVTLANRQKREEGYLAPPQELESLLGCRGVAATPLRPAGAALIEGKKIDVVTEGDFISPGTQVLVIRVEGTRVVVKAVEDSGE</sequence>
<dbReference type="Proteomes" id="UP000189464">
    <property type="component" value="Chromosome"/>
</dbReference>
<evidence type="ECO:0000313" key="9">
    <source>
        <dbReference type="Proteomes" id="UP000189464"/>
    </source>
</evidence>
<keyword evidence="2 5" id="KW-0812">Transmembrane</keyword>
<keyword evidence="3 5" id="KW-1133">Transmembrane helix</keyword>
<feature type="transmembrane region" description="Helical" evidence="5">
    <location>
        <begin position="56"/>
        <end position="74"/>
    </location>
</feature>
<dbReference type="InterPro" id="IPR002810">
    <property type="entry name" value="NfeD-like_C"/>
</dbReference>
<feature type="domain" description="NfeD-like C-terminal" evidence="6">
    <location>
        <begin position="103"/>
        <end position="157"/>
    </location>
</feature>
<name>A0A1S6J0Q5_9FIRM</name>
<gene>
    <name evidence="8" type="ORF">B0537_12945</name>
</gene>
<dbReference type="Pfam" id="PF01957">
    <property type="entry name" value="NfeD"/>
    <property type="match status" value="1"/>
</dbReference>
<dbReference type="InterPro" id="IPR052165">
    <property type="entry name" value="Membrane_assoc_protease"/>
</dbReference>
<keyword evidence="4 5" id="KW-0472">Membrane</keyword>
<dbReference type="PANTHER" id="PTHR33507">
    <property type="entry name" value="INNER MEMBRANE PROTEIN YBBJ"/>
    <property type="match status" value="1"/>
</dbReference>
<dbReference type="GO" id="GO:0005886">
    <property type="term" value="C:plasma membrane"/>
    <property type="evidence" value="ECO:0007669"/>
    <property type="project" value="TreeGrafter"/>
</dbReference>
<accession>A0A1S6J0Q5</accession>
<reference evidence="8 9" key="1">
    <citation type="journal article" date="2016" name="Int. J. Syst. Evol. Microbiol.">
        <title>Desulfotomaculum ferrireducens sp. nov., a moderately thermophilic sulfate-reducing and dissimilatory Fe(III)-reducing bacterium isolated from compost.</title>
        <authorList>
            <person name="Yang G."/>
            <person name="Guo J."/>
            <person name="Zhuang L."/>
            <person name="Yuan Y."/>
            <person name="Zhou S."/>
        </authorList>
    </citation>
    <scope>NUCLEOTIDE SEQUENCE [LARGE SCALE GENOMIC DNA]</scope>
    <source>
        <strain evidence="8 9">GSS09</strain>
    </source>
</reference>